<keyword evidence="5" id="KW-0067">ATP-binding</keyword>
<name>A0A8X6YIW0_9ARAC</name>
<evidence type="ECO:0000256" key="8">
    <source>
        <dbReference type="ARBA" id="ARBA00023204"/>
    </source>
</evidence>
<dbReference type="OrthoDB" id="1861185at2759"/>
<dbReference type="PANTHER" id="PTHR46487:SF1">
    <property type="entry name" value="DNA REPAIR PROTEIN XRCC3"/>
    <property type="match status" value="1"/>
</dbReference>
<dbReference type="GO" id="GO:0033065">
    <property type="term" value="C:Rad51C-XRCC3 complex"/>
    <property type="evidence" value="ECO:0007669"/>
    <property type="project" value="TreeGrafter"/>
</dbReference>
<dbReference type="Pfam" id="PF26169">
    <property type="entry name" value="HHH_XRCC3_RpoA"/>
    <property type="match status" value="1"/>
</dbReference>
<dbReference type="InterPro" id="IPR003593">
    <property type="entry name" value="AAA+_ATPase"/>
</dbReference>
<keyword evidence="12" id="KW-1185">Reference proteome</keyword>
<dbReference type="Gene3D" id="3.40.50.300">
    <property type="entry name" value="P-loop containing nucleotide triphosphate hydrolases"/>
    <property type="match status" value="1"/>
</dbReference>
<evidence type="ECO:0000256" key="7">
    <source>
        <dbReference type="ARBA" id="ARBA00023172"/>
    </source>
</evidence>
<dbReference type="GO" id="GO:0045003">
    <property type="term" value="P:double-strand break repair via synthesis-dependent strand annealing"/>
    <property type="evidence" value="ECO:0007669"/>
    <property type="project" value="TreeGrafter"/>
</dbReference>
<evidence type="ECO:0000313" key="12">
    <source>
        <dbReference type="Proteomes" id="UP000886998"/>
    </source>
</evidence>
<dbReference type="PIRSF" id="PIRSF005856">
    <property type="entry name" value="Rad51"/>
    <property type="match status" value="1"/>
</dbReference>
<protein>
    <submittedName>
        <fullName evidence="11">DNA repair protein XRCC3 homolog</fullName>
    </submittedName>
</protein>
<dbReference type="PROSITE" id="PS50162">
    <property type="entry name" value="RECA_2"/>
    <property type="match status" value="1"/>
</dbReference>
<dbReference type="GO" id="GO:0000400">
    <property type="term" value="F:four-way junction DNA binding"/>
    <property type="evidence" value="ECO:0007669"/>
    <property type="project" value="TreeGrafter"/>
</dbReference>
<dbReference type="EMBL" id="BMAV01018765">
    <property type="protein sequence ID" value="GFY71372.1"/>
    <property type="molecule type" value="Genomic_DNA"/>
</dbReference>
<evidence type="ECO:0000256" key="2">
    <source>
        <dbReference type="ARBA" id="ARBA00007095"/>
    </source>
</evidence>
<keyword evidence="9" id="KW-0539">Nucleus</keyword>
<dbReference type="AlphaFoldDB" id="A0A8X6YIW0"/>
<evidence type="ECO:0000256" key="4">
    <source>
        <dbReference type="ARBA" id="ARBA00022763"/>
    </source>
</evidence>
<evidence type="ECO:0000313" key="11">
    <source>
        <dbReference type="EMBL" id="GFY71372.1"/>
    </source>
</evidence>
<evidence type="ECO:0000256" key="3">
    <source>
        <dbReference type="ARBA" id="ARBA00022741"/>
    </source>
</evidence>
<organism evidence="11 12">
    <name type="scientific">Trichonephila inaurata madagascariensis</name>
    <dbReference type="NCBI Taxonomy" id="2747483"/>
    <lineage>
        <taxon>Eukaryota</taxon>
        <taxon>Metazoa</taxon>
        <taxon>Ecdysozoa</taxon>
        <taxon>Arthropoda</taxon>
        <taxon>Chelicerata</taxon>
        <taxon>Arachnida</taxon>
        <taxon>Araneae</taxon>
        <taxon>Araneomorphae</taxon>
        <taxon>Entelegynae</taxon>
        <taxon>Araneoidea</taxon>
        <taxon>Nephilidae</taxon>
        <taxon>Trichonephila</taxon>
        <taxon>Trichonephila inaurata</taxon>
    </lineage>
</organism>
<feature type="domain" description="RecA family profile 1" evidence="10">
    <location>
        <begin position="84"/>
        <end position="264"/>
    </location>
</feature>
<dbReference type="InterPro" id="IPR058766">
    <property type="entry name" value="HHH_XRCC3_RAD51B"/>
</dbReference>
<dbReference type="SMART" id="SM00382">
    <property type="entry name" value="AAA"/>
    <property type="match status" value="1"/>
</dbReference>
<comment type="subcellular location">
    <subcellularLocation>
        <location evidence="1">Nucleus</location>
    </subcellularLocation>
</comment>
<keyword evidence="6" id="KW-0238">DNA-binding</keyword>
<proteinExistence type="inferred from homology"/>
<dbReference type="Proteomes" id="UP000886998">
    <property type="component" value="Unassembled WGS sequence"/>
</dbReference>
<dbReference type="GO" id="GO:0071140">
    <property type="term" value="P:resolution of mitotic recombination intermediates"/>
    <property type="evidence" value="ECO:0007669"/>
    <property type="project" value="TreeGrafter"/>
</dbReference>
<dbReference type="InterPro" id="IPR020588">
    <property type="entry name" value="RecA_ATP-bd"/>
</dbReference>
<dbReference type="GO" id="GO:0140664">
    <property type="term" value="F:ATP-dependent DNA damage sensor activity"/>
    <property type="evidence" value="ECO:0007669"/>
    <property type="project" value="InterPro"/>
</dbReference>
<reference evidence="11" key="1">
    <citation type="submission" date="2020-08" db="EMBL/GenBank/DDBJ databases">
        <title>Multicomponent nature underlies the extraordinary mechanical properties of spider dragline silk.</title>
        <authorList>
            <person name="Kono N."/>
            <person name="Nakamura H."/>
            <person name="Mori M."/>
            <person name="Yoshida Y."/>
            <person name="Ohtoshi R."/>
            <person name="Malay A.D."/>
            <person name="Moran D.A.P."/>
            <person name="Tomita M."/>
            <person name="Numata K."/>
            <person name="Arakawa K."/>
        </authorList>
    </citation>
    <scope>NUCLEOTIDE SEQUENCE</scope>
</reference>
<dbReference type="PANTHER" id="PTHR46487">
    <property type="entry name" value="DNA REPAIR PROTEIN XRCC3"/>
    <property type="match status" value="1"/>
</dbReference>
<dbReference type="GO" id="GO:0005657">
    <property type="term" value="C:replication fork"/>
    <property type="evidence" value="ECO:0007669"/>
    <property type="project" value="TreeGrafter"/>
</dbReference>
<evidence type="ECO:0000256" key="9">
    <source>
        <dbReference type="ARBA" id="ARBA00023242"/>
    </source>
</evidence>
<evidence type="ECO:0000256" key="1">
    <source>
        <dbReference type="ARBA" id="ARBA00004123"/>
    </source>
</evidence>
<evidence type="ECO:0000256" key="6">
    <source>
        <dbReference type="ARBA" id="ARBA00023125"/>
    </source>
</evidence>
<dbReference type="InterPro" id="IPR013632">
    <property type="entry name" value="Rad51_C"/>
</dbReference>
<evidence type="ECO:0000256" key="5">
    <source>
        <dbReference type="ARBA" id="ARBA00022840"/>
    </source>
</evidence>
<dbReference type="GO" id="GO:0000722">
    <property type="term" value="P:telomere maintenance via recombination"/>
    <property type="evidence" value="ECO:0007669"/>
    <property type="project" value="TreeGrafter"/>
</dbReference>
<dbReference type="Pfam" id="PF08423">
    <property type="entry name" value="Rad51"/>
    <property type="match status" value="1"/>
</dbReference>
<dbReference type="GO" id="GO:0090656">
    <property type="term" value="P:t-circle formation"/>
    <property type="evidence" value="ECO:0007669"/>
    <property type="project" value="TreeGrafter"/>
</dbReference>
<comment type="caution">
    <text evidence="11">The sequence shown here is derived from an EMBL/GenBank/DDBJ whole genome shotgun (WGS) entry which is preliminary data.</text>
</comment>
<keyword evidence="3" id="KW-0547">Nucleotide-binding</keyword>
<gene>
    <name evidence="11" type="primary">XRCC3</name>
    <name evidence="11" type="ORF">TNIN_43931</name>
</gene>
<dbReference type="InterPro" id="IPR027417">
    <property type="entry name" value="P-loop_NTPase"/>
</dbReference>
<keyword evidence="7" id="KW-0233">DNA recombination</keyword>
<dbReference type="SUPFAM" id="SSF52540">
    <property type="entry name" value="P-loop containing nucleoside triphosphate hydrolases"/>
    <property type="match status" value="1"/>
</dbReference>
<keyword evidence="4" id="KW-0227">DNA damage</keyword>
<comment type="similarity">
    <text evidence="2">Belongs to the RecA family. RAD51 subfamily.</text>
</comment>
<evidence type="ECO:0000259" key="10">
    <source>
        <dbReference type="PROSITE" id="PS50162"/>
    </source>
</evidence>
<dbReference type="GO" id="GO:0005524">
    <property type="term" value="F:ATP binding"/>
    <property type="evidence" value="ECO:0007669"/>
    <property type="project" value="UniProtKB-KW"/>
</dbReference>
<keyword evidence="8" id="KW-0234">DNA repair</keyword>
<accession>A0A8X6YIW0</accession>
<dbReference type="InterPro" id="IPR016467">
    <property type="entry name" value="DNA_recomb/repair_RecA-like"/>
</dbReference>
<sequence>MDSSAPLKKKQKLCVEIDDLSLHPQIIHKLKIAKLCSYKAILHLSQQEIQKTANVSSSESKNILEAISKASVENQIFSVFHILSSEKLPSRQKLAFNLLKNSSGNDCIYTGTITEICGESGSGKTQLCMYLSICAQKPINAGGLNSKVIYIHSEGDFPIKRFLQMVNAFKINNPKLQNMKFSDNLILKKVFNVNQLIYVLQKGLPDLLKEPNCPKMLIIDSVAALLRSEYDSWNERLSLLHQLANEIWKLANVFGMAVFCVNQVSGSNKSNQVKGLDIPSLGLLWSNILTTRLKVSRKPSESTGPTTRALELIFSSYHPHVCNNFLISENGIELL</sequence>